<dbReference type="Proteomes" id="UP000542674">
    <property type="component" value="Unassembled WGS sequence"/>
</dbReference>
<dbReference type="AlphaFoldDB" id="A0A7W7WX18"/>
<sequence length="232" mass="24630">MIGFLRRFRRAPVVVEHDPVVHHGVVVADGTGHGVGDALCSALAVHGIAAYAIDPFEVDAGADVVVLLLPVRPDTMPMPGGTALSVLGRVGADPVAAAAFRSRLVVVWYLRNAARPRLSAPGVGRTGRVWNGSELLLATSWRRELAHHGGDLAAAVRCRSGRVDRMVHAPTHHRLGANLVPDVCRDLRVLDPDLVHGLCVEVADHRVDDTVLRWTGARSVAAAVRVSAAAAR</sequence>
<comment type="caution">
    <text evidence="1">The sequence shown here is derived from an EMBL/GenBank/DDBJ whole genome shotgun (WGS) entry which is preliminary data.</text>
</comment>
<dbReference type="EMBL" id="JACHJS010000001">
    <property type="protein sequence ID" value="MBB4966979.1"/>
    <property type="molecule type" value="Genomic_DNA"/>
</dbReference>
<evidence type="ECO:0000313" key="1">
    <source>
        <dbReference type="EMBL" id="MBB4966979.1"/>
    </source>
</evidence>
<organism evidence="1 2">
    <name type="scientific">Saccharothrix violaceirubra</name>
    <dbReference type="NCBI Taxonomy" id="413306"/>
    <lineage>
        <taxon>Bacteria</taxon>
        <taxon>Bacillati</taxon>
        <taxon>Actinomycetota</taxon>
        <taxon>Actinomycetes</taxon>
        <taxon>Pseudonocardiales</taxon>
        <taxon>Pseudonocardiaceae</taxon>
        <taxon>Saccharothrix</taxon>
    </lineage>
</organism>
<evidence type="ECO:0000313" key="2">
    <source>
        <dbReference type="Proteomes" id="UP000542674"/>
    </source>
</evidence>
<proteinExistence type="predicted"/>
<name>A0A7W7WX18_9PSEU</name>
<reference evidence="1 2" key="1">
    <citation type="submission" date="2020-08" db="EMBL/GenBank/DDBJ databases">
        <title>Sequencing the genomes of 1000 actinobacteria strains.</title>
        <authorList>
            <person name="Klenk H.-P."/>
        </authorList>
    </citation>
    <scope>NUCLEOTIDE SEQUENCE [LARGE SCALE GENOMIC DNA]</scope>
    <source>
        <strain evidence="1 2">DSM 45084</strain>
    </source>
</reference>
<gene>
    <name evidence="1" type="ORF">F4559_004338</name>
</gene>
<keyword evidence="2" id="KW-1185">Reference proteome</keyword>
<dbReference type="RefSeq" id="WP_184671323.1">
    <property type="nucleotide sequence ID" value="NZ_BAABAI010000037.1"/>
</dbReference>
<protein>
    <submittedName>
        <fullName evidence="1">Uncharacterized protein</fullName>
    </submittedName>
</protein>
<accession>A0A7W7WX18</accession>